<reference evidence="2" key="1">
    <citation type="journal article" date="2020" name="New Phytol.">
        <title>Comparative genomics reveals dynamic genome evolution in host specialist ectomycorrhizal fungi.</title>
        <authorList>
            <person name="Lofgren L.A."/>
            <person name="Nguyen N.H."/>
            <person name="Vilgalys R."/>
            <person name="Ruytinx J."/>
            <person name="Liao H.L."/>
            <person name="Branco S."/>
            <person name="Kuo A."/>
            <person name="LaButti K."/>
            <person name="Lipzen A."/>
            <person name="Andreopoulos W."/>
            <person name="Pangilinan J."/>
            <person name="Riley R."/>
            <person name="Hundley H."/>
            <person name="Na H."/>
            <person name="Barry K."/>
            <person name="Grigoriev I.V."/>
            <person name="Stajich J.E."/>
            <person name="Kennedy P.G."/>
        </authorList>
    </citation>
    <scope>NUCLEOTIDE SEQUENCE</scope>
    <source>
        <strain evidence="2">FC423</strain>
    </source>
</reference>
<dbReference type="OrthoDB" id="2676167at2759"/>
<dbReference type="EMBL" id="JABBWM010000024">
    <property type="protein sequence ID" value="KAG2109395.1"/>
    <property type="molecule type" value="Genomic_DNA"/>
</dbReference>
<dbReference type="AlphaFoldDB" id="A0A9P7F7Z9"/>
<keyword evidence="3" id="KW-1185">Reference proteome</keyword>
<feature type="region of interest" description="Disordered" evidence="1">
    <location>
        <begin position="208"/>
        <end position="272"/>
    </location>
</feature>
<comment type="caution">
    <text evidence="2">The sequence shown here is derived from an EMBL/GenBank/DDBJ whole genome shotgun (WGS) entry which is preliminary data.</text>
</comment>
<accession>A0A9P7F7Z9</accession>
<evidence type="ECO:0000313" key="2">
    <source>
        <dbReference type="EMBL" id="KAG2109395.1"/>
    </source>
</evidence>
<sequence>MSFKEGPFSDSYGRKPFNFLPRQETTSLTPPRSSPIFSVGPPWSFPTLSYTNEATAPGTGIIPSDDPFLARSHQNFQGDPFIDYDASRHNDDSLPVTSPGNVVSTITVSQTTDGAWLTSASATLPPELETSAHNSYQPIHSPLSHMVASSSFMWPVHGPVHSGTFHSLEVLHEDRRTAMLQGSPQSPAQVPPNSSWYPQVEAVGSSASAAFQSPSLHSRPTPPALRHESTPQGLVSRHNETAAIGPQTPGTGSAGYEPASQSPRQKRRASWSSYVDRPAKALLCNGIVLDEEDVKETRSINGGLVITYLCRWTHNGQECGMHVMGDRIRLARHIQRWHRAHAEHSQRQVPCHWDGCGKIMKRENVVRHVIVTHLKMKWCCSVCCIRLSRDDASARHFERVKSCRHGVATVERGPEAQEVNVCQGVELSHQLI</sequence>
<protein>
    <submittedName>
        <fullName evidence="2">Uncharacterized protein</fullName>
    </submittedName>
</protein>
<name>A0A9P7F7Z9_9AGAM</name>
<evidence type="ECO:0000256" key="1">
    <source>
        <dbReference type="SAM" id="MobiDB-lite"/>
    </source>
</evidence>
<feature type="compositionally biased region" description="Polar residues" evidence="1">
    <location>
        <begin position="208"/>
        <end position="218"/>
    </location>
</feature>
<feature type="region of interest" description="Disordered" evidence="1">
    <location>
        <begin position="1"/>
        <end position="35"/>
    </location>
</feature>
<proteinExistence type="predicted"/>
<evidence type="ECO:0000313" key="3">
    <source>
        <dbReference type="Proteomes" id="UP000823399"/>
    </source>
</evidence>
<organism evidence="2 3">
    <name type="scientific">Suillus discolor</name>
    <dbReference type="NCBI Taxonomy" id="1912936"/>
    <lineage>
        <taxon>Eukaryota</taxon>
        <taxon>Fungi</taxon>
        <taxon>Dikarya</taxon>
        <taxon>Basidiomycota</taxon>
        <taxon>Agaricomycotina</taxon>
        <taxon>Agaricomycetes</taxon>
        <taxon>Agaricomycetidae</taxon>
        <taxon>Boletales</taxon>
        <taxon>Suillineae</taxon>
        <taxon>Suillaceae</taxon>
        <taxon>Suillus</taxon>
    </lineage>
</organism>
<dbReference type="GeneID" id="64690589"/>
<dbReference type="Proteomes" id="UP000823399">
    <property type="component" value="Unassembled WGS sequence"/>
</dbReference>
<dbReference type="RefSeq" id="XP_041293477.1">
    <property type="nucleotide sequence ID" value="XM_041428330.1"/>
</dbReference>
<gene>
    <name evidence="2" type="ORF">F5147DRAFT_156796</name>
</gene>